<dbReference type="Gene3D" id="1.10.225.10">
    <property type="entry name" value="Saposin-like"/>
    <property type="match status" value="1"/>
</dbReference>
<dbReference type="Proteomes" id="UP000751190">
    <property type="component" value="Unassembled WGS sequence"/>
</dbReference>
<sequence>MAPRQIFGSDPRAPIEADGRLICHACRAVMHQLHHKLKATPTRSHVDVLEQLEKICDIANLKIYEYIPPKMKKGCTDFLGAHSSDELEEVIAKGGTLAHMSDTACVELTGVCEGIDWKAPTGVPGYEEYTPPEPQPTAASPAGRKKGKKSKKRLQHSGKDEV</sequence>
<feature type="domain" description="Saposin B-type" evidence="3">
    <location>
        <begin position="19"/>
        <end position="116"/>
    </location>
</feature>
<gene>
    <name evidence="4" type="ORF">KFE25_012567</name>
</gene>
<evidence type="ECO:0000313" key="5">
    <source>
        <dbReference type="Proteomes" id="UP000751190"/>
    </source>
</evidence>
<evidence type="ECO:0000313" key="4">
    <source>
        <dbReference type="EMBL" id="KAG8465204.1"/>
    </source>
</evidence>
<name>A0A8J6CA56_DIALT</name>
<evidence type="ECO:0000259" key="3">
    <source>
        <dbReference type="PROSITE" id="PS50015"/>
    </source>
</evidence>
<feature type="region of interest" description="Disordered" evidence="2">
    <location>
        <begin position="123"/>
        <end position="162"/>
    </location>
</feature>
<keyword evidence="5" id="KW-1185">Reference proteome</keyword>
<accession>A0A8J6CA56</accession>
<comment type="caution">
    <text evidence="4">The sequence shown here is derived from an EMBL/GenBank/DDBJ whole genome shotgun (WGS) entry which is preliminary data.</text>
</comment>
<dbReference type="PROSITE" id="PS50015">
    <property type="entry name" value="SAP_B"/>
    <property type="match status" value="1"/>
</dbReference>
<dbReference type="OrthoDB" id="10389732at2759"/>
<dbReference type="AlphaFoldDB" id="A0A8J6CA56"/>
<keyword evidence="1" id="KW-1015">Disulfide bond</keyword>
<proteinExistence type="predicted"/>
<feature type="compositionally biased region" description="Basic residues" evidence="2">
    <location>
        <begin position="143"/>
        <end position="156"/>
    </location>
</feature>
<evidence type="ECO:0000256" key="1">
    <source>
        <dbReference type="ARBA" id="ARBA00023157"/>
    </source>
</evidence>
<organism evidence="4 5">
    <name type="scientific">Diacronema lutheri</name>
    <name type="common">Unicellular marine alga</name>
    <name type="synonym">Monochrysis lutheri</name>
    <dbReference type="NCBI Taxonomy" id="2081491"/>
    <lineage>
        <taxon>Eukaryota</taxon>
        <taxon>Haptista</taxon>
        <taxon>Haptophyta</taxon>
        <taxon>Pavlovophyceae</taxon>
        <taxon>Pavlovales</taxon>
        <taxon>Pavlovaceae</taxon>
        <taxon>Diacronema</taxon>
    </lineage>
</organism>
<dbReference type="InterPro" id="IPR008139">
    <property type="entry name" value="SaposinB_dom"/>
</dbReference>
<evidence type="ECO:0000256" key="2">
    <source>
        <dbReference type="SAM" id="MobiDB-lite"/>
    </source>
</evidence>
<reference evidence="4" key="1">
    <citation type="submission" date="2021-05" db="EMBL/GenBank/DDBJ databases">
        <title>The genome of the haptophyte Pavlova lutheri (Diacronema luteri, Pavlovales) - a model for lipid biosynthesis in eukaryotic algae.</title>
        <authorList>
            <person name="Hulatt C.J."/>
            <person name="Posewitz M.C."/>
        </authorList>
    </citation>
    <scope>NUCLEOTIDE SEQUENCE</scope>
    <source>
        <strain evidence="4">NIVA-4/92</strain>
    </source>
</reference>
<protein>
    <recommendedName>
        <fullName evidence="3">Saposin B-type domain-containing protein</fullName>
    </recommendedName>
</protein>
<dbReference type="EMBL" id="JAGTXO010000011">
    <property type="protein sequence ID" value="KAG8465204.1"/>
    <property type="molecule type" value="Genomic_DNA"/>
</dbReference>